<evidence type="ECO:0000313" key="11">
    <source>
        <dbReference type="Proteomes" id="UP000019184"/>
    </source>
</evidence>
<dbReference type="GO" id="GO:0006261">
    <property type="term" value="P:DNA-templated DNA replication"/>
    <property type="evidence" value="ECO:0007669"/>
    <property type="project" value="TreeGrafter"/>
</dbReference>
<keyword evidence="5" id="KW-0235">DNA replication</keyword>
<dbReference type="Gene3D" id="3.40.50.300">
    <property type="entry name" value="P-loop containing nucleotide triphosphate hydrolases"/>
    <property type="match status" value="1"/>
</dbReference>
<evidence type="ECO:0000313" key="10">
    <source>
        <dbReference type="EMBL" id="CDH43384.1"/>
    </source>
</evidence>
<dbReference type="GO" id="GO:0003887">
    <property type="term" value="F:DNA-directed DNA polymerase activity"/>
    <property type="evidence" value="ECO:0007669"/>
    <property type="project" value="UniProtKB-KW"/>
</dbReference>
<evidence type="ECO:0000256" key="1">
    <source>
        <dbReference type="ARBA" id="ARBA00012417"/>
    </source>
</evidence>
<keyword evidence="6" id="KW-0239">DNA-directed DNA polymerase</keyword>
<dbReference type="RefSeq" id="WP_051497294.1">
    <property type="nucleotide sequence ID" value="NZ_CBTK010000024.1"/>
</dbReference>
<dbReference type="Pfam" id="PF13177">
    <property type="entry name" value="DNA_pol3_delta2"/>
    <property type="match status" value="1"/>
</dbReference>
<dbReference type="EC" id="2.7.7.7" evidence="1"/>
<comment type="catalytic activity">
    <reaction evidence="7">
        <text>DNA(n) + a 2'-deoxyribonucleoside 5'-triphosphate = DNA(n+1) + diphosphate</text>
        <dbReference type="Rhea" id="RHEA:22508"/>
        <dbReference type="Rhea" id="RHEA-COMP:17339"/>
        <dbReference type="Rhea" id="RHEA-COMP:17340"/>
        <dbReference type="ChEBI" id="CHEBI:33019"/>
        <dbReference type="ChEBI" id="CHEBI:61560"/>
        <dbReference type="ChEBI" id="CHEBI:173112"/>
        <dbReference type="EC" id="2.7.7.7"/>
    </reaction>
</comment>
<feature type="domain" description="DNA polymerase III delta subunit C-terminal" evidence="9">
    <location>
        <begin position="234"/>
        <end position="341"/>
    </location>
</feature>
<dbReference type="GO" id="GO:0008408">
    <property type="term" value="F:3'-5' exonuclease activity"/>
    <property type="evidence" value="ECO:0007669"/>
    <property type="project" value="InterPro"/>
</dbReference>
<comment type="caution">
    <text evidence="10">The sequence shown here is derived from an EMBL/GenBank/DDBJ whole genome shotgun (WGS) entry which is preliminary data.</text>
</comment>
<dbReference type="GO" id="GO:0009360">
    <property type="term" value="C:DNA polymerase III complex"/>
    <property type="evidence" value="ECO:0007669"/>
    <property type="project" value="InterPro"/>
</dbReference>
<dbReference type="InterPro" id="IPR015199">
    <property type="entry name" value="DNA_pol_III_delta_C"/>
</dbReference>
<organism evidence="10 11">
    <name type="scientific">Candidatus Contendobacter odensis Run_B_J11</name>
    <dbReference type="NCBI Taxonomy" id="1400861"/>
    <lineage>
        <taxon>Bacteria</taxon>
        <taxon>Pseudomonadati</taxon>
        <taxon>Pseudomonadota</taxon>
        <taxon>Gammaproteobacteria</taxon>
        <taxon>Candidatus Competibacteraceae</taxon>
        <taxon>Candidatus Contendibacter</taxon>
    </lineage>
</organism>
<dbReference type="Gene3D" id="1.20.272.10">
    <property type="match status" value="1"/>
</dbReference>
<evidence type="ECO:0000256" key="5">
    <source>
        <dbReference type="ARBA" id="ARBA00022705"/>
    </source>
</evidence>
<evidence type="ECO:0000256" key="3">
    <source>
        <dbReference type="ARBA" id="ARBA00022679"/>
    </source>
</evidence>
<evidence type="ECO:0000256" key="2">
    <source>
        <dbReference type="ARBA" id="ARBA00014363"/>
    </source>
</evidence>
<dbReference type="SUPFAM" id="SSF52540">
    <property type="entry name" value="P-loop containing nucleoside triphosphate hydrolases"/>
    <property type="match status" value="1"/>
</dbReference>
<gene>
    <name evidence="10" type="ORF">BN874_120035</name>
</gene>
<evidence type="ECO:0000256" key="8">
    <source>
        <dbReference type="SAM" id="MobiDB-lite"/>
    </source>
</evidence>
<evidence type="ECO:0000256" key="6">
    <source>
        <dbReference type="ARBA" id="ARBA00022932"/>
    </source>
</evidence>
<evidence type="ECO:0000256" key="4">
    <source>
        <dbReference type="ARBA" id="ARBA00022695"/>
    </source>
</evidence>
<dbReference type="InterPro" id="IPR027417">
    <property type="entry name" value="P-loop_NTPase"/>
</dbReference>
<dbReference type="PANTHER" id="PTHR11669:SF8">
    <property type="entry name" value="DNA POLYMERASE III SUBUNIT DELTA"/>
    <property type="match status" value="1"/>
</dbReference>
<dbReference type="PANTHER" id="PTHR11669">
    <property type="entry name" value="REPLICATION FACTOR C / DNA POLYMERASE III GAMMA-TAU SUBUNIT"/>
    <property type="match status" value="1"/>
</dbReference>
<accession>A0A7U7G7Q9</accession>
<dbReference type="GO" id="GO:0003677">
    <property type="term" value="F:DNA binding"/>
    <property type="evidence" value="ECO:0007669"/>
    <property type="project" value="InterPro"/>
</dbReference>
<evidence type="ECO:0000259" key="9">
    <source>
        <dbReference type="Pfam" id="PF09115"/>
    </source>
</evidence>
<dbReference type="InterPro" id="IPR004622">
    <property type="entry name" value="DNA_pol_HolB"/>
</dbReference>
<feature type="region of interest" description="Disordered" evidence="8">
    <location>
        <begin position="84"/>
        <end position="108"/>
    </location>
</feature>
<evidence type="ECO:0000256" key="7">
    <source>
        <dbReference type="ARBA" id="ARBA00049244"/>
    </source>
</evidence>
<dbReference type="AlphaFoldDB" id="A0A7U7G7Q9"/>
<protein>
    <recommendedName>
        <fullName evidence="2">DNA polymerase III subunit delta'</fullName>
        <ecNumber evidence="1">2.7.7.7</ecNumber>
    </recommendedName>
</protein>
<dbReference type="Proteomes" id="UP000019184">
    <property type="component" value="Unassembled WGS sequence"/>
</dbReference>
<dbReference type="EMBL" id="CBTK010000024">
    <property type="protein sequence ID" value="CDH43384.1"/>
    <property type="molecule type" value="Genomic_DNA"/>
</dbReference>
<reference evidence="10 11" key="1">
    <citation type="journal article" date="2014" name="ISME J.">
        <title>Candidatus Competibacter-lineage genomes retrieved from metagenomes reveal functional metabolic diversity.</title>
        <authorList>
            <person name="McIlroy S.J."/>
            <person name="Albertsen M."/>
            <person name="Andresen E.K."/>
            <person name="Saunders A.M."/>
            <person name="Kristiansen R."/>
            <person name="Stokholm-Bjerregaard M."/>
            <person name="Nielsen K.L."/>
            <person name="Nielsen P.H."/>
        </authorList>
    </citation>
    <scope>NUCLEOTIDE SEQUENCE [LARGE SCALE GENOMIC DNA]</scope>
    <source>
        <strain evidence="10 11">Run_B_J11</strain>
    </source>
</reference>
<dbReference type="NCBIfam" id="TIGR00678">
    <property type="entry name" value="holB"/>
    <property type="match status" value="1"/>
</dbReference>
<keyword evidence="4 10" id="KW-0548">Nucleotidyltransferase</keyword>
<dbReference type="Pfam" id="PF09115">
    <property type="entry name" value="DNApol3-delta_C"/>
    <property type="match status" value="1"/>
</dbReference>
<dbReference type="InterPro" id="IPR050238">
    <property type="entry name" value="DNA_Rep/Repair_Clamp_Loader"/>
</dbReference>
<keyword evidence="11" id="KW-1185">Reference proteome</keyword>
<keyword evidence="3 10" id="KW-0808">Transferase</keyword>
<name>A0A7U7G7Q9_9GAMM</name>
<sequence>MDERLPWHQNLWQQFQQRRNADRMPHALLLAGPAGLGKGLFARRLARALLCETPTAEGEACGQCRSCQLFQASTHPDYRVVQPEEDKKLGESAPLAGDAGETSGKRKKSKVIKIEQIRDLCTFLSYTPQYGGYKIALLEPADRLNLNAANSLLKTLEEPPGNSLLLLVTAQPARLPATVRSRCQRISFERPPIAVAVPWLAAHITQSKDDVEPEVLLNNAGGSPLIALTYADGERWRRRRELVERYDQVLAGQTDPVRVAEDWMQGDLAENLRWLIGWHTDLIRLKMNSNPSRLSNPDLGSMLWRWADRRAAHTLFKRLDAAVRLHTLCTTTQVNTQWLLEVFFSDGADER</sequence>
<proteinExistence type="predicted"/>